<dbReference type="Proteomes" id="UP001564626">
    <property type="component" value="Unassembled WGS sequence"/>
</dbReference>
<evidence type="ECO:0000259" key="5">
    <source>
        <dbReference type="PROSITE" id="PS50893"/>
    </source>
</evidence>
<feature type="domain" description="ABC transporter" evidence="5">
    <location>
        <begin position="5"/>
        <end position="232"/>
    </location>
</feature>
<dbReference type="PANTHER" id="PTHR43335">
    <property type="entry name" value="ABC TRANSPORTER, ATP-BINDING PROTEIN"/>
    <property type="match status" value="1"/>
</dbReference>
<proteinExistence type="inferred from homology"/>
<dbReference type="PANTHER" id="PTHR43335:SF4">
    <property type="entry name" value="ABC TRANSPORTER, ATP-BINDING PROTEIN"/>
    <property type="match status" value="1"/>
</dbReference>
<dbReference type="PROSITE" id="PS50893">
    <property type="entry name" value="ABC_TRANSPORTER_2"/>
    <property type="match status" value="1"/>
</dbReference>
<evidence type="ECO:0000256" key="2">
    <source>
        <dbReference type="ARBA" id="ARBA00022448"/>
    </source>
</evidence>
<keyword evidence="7" id="KW-1185">Reference proteome</keyword>
<dbReference type="InterPro" id="IPR003439">
    <property type="entry name" value="ABC_transporter-like_ATP-bd"/>
</dbReference>
<comment type="similarity">
    <text evidence="1">Belongs to the ABC transporter superfamily.</text>
</comment>
<keyword evidence="4 6" id="KW-0067">ATP-binding</keyword>
<reference evidence="6 7" key="1">
    <citation type="submission" date="2024-08" db="EMBL/GenBank/DDBJ databases">
        <title>Genome mining of Saccharopolyspora cebuensis PGLac3 from Nigerian medicinal plant.</title>
        <authorList>
            <person name="Ezeobiora C.E."/>
            <person name="Igbokwe N.H."/>
            <person name="Amin D.H."/>
            <person name="Mendie U.E."/>
        </authorList>
    </citation>
    <scope>NUCLEOTIDE SEQUENCE [LARGE SCALE GENOMIC DNA]</scope>
    <source>
        <strain evidence="6 7">PGLac3</strain>
    </source>
</reference>
<dbReference type="EMBL" id="JBGEHV010000016">
    <property type="protein sequence ID" value="MEY8039940.1"/>
    <property type="molecule type" value="Genomic_DNA"/>
</dbReference>
<dbReference type="GO" id="GO:0005524">
    <property type="term" value="F:ATP binding"/>
    <property type="evidence" value="ECO:0007669"/>
    <property type="project" value="UniProtKB-KW"/>
</dbReference>
<sequence length="301" mass="33182">MPHLITTHELGKTYRNRVVVEGLDLRVPEGCVYGFLGPNGSGKTTTMKMLLSLVRPTTGEIHVMGRPMRRSTRRELLGHIGSLIEAPPAYGHLTGRENVRLVQRLLALDDRRTTRAVRTVRLQDHLDKRVRDYSLGMKQRLGIALALAREPRLLILDEPTNGLDPAGIDEIRRLLTRLADGGTTVLVSSHLLGEIDRTATVLGILGNGRLLFQGTRDQLFARSVPDVLIETPEPRRAAALVARSHRARVDEGAVRLTGLDDAATAGVVSHLVRESVDIYGVRRDARTLEDVFMDLTGGRGL</sequence>
<dbReference type="InterPro" id="IPR017871">
    <property type="entry name" value="ABC_transporter-like_CS"/>
</dbReference>
<comment type="caution">
    <text evidence="6">The sequence shown here is derived from an EMBL/GenBank/DDBJ whole genome shotgun (WGS) entry which is preliminary data.</text>
</comment>
<gene>
    <name evidence="6" type="ORF">AB8O55_11085</name>
</gene>
<dbReference type="Gene3D" id="3.40.50.300">
    <property type="entry name" value="P-loop containing nucleotide triphosphate hydrolases"/>
    <property type="match status" value="1"/>
</dbReference>
<evidence type="ECO:0000256" key="3">
    <source>
        <dbReference type="ARBA" id="ARBA00022741"/>
    </source>
</evidence>
<evidence type="ECO:0000256" key="4">
    <source>
        <dbReference type="ARBA" id="ARBA00022840"/>
    </source>
</evidence>
<evidence type="ECO:0000256" key="1">
    <source>
        <dbReference type="ARBA" id="ARBA00005417"/>
    </source>
</evidence>
<dbReference type="SUPFAM" id="SSF52540">
    <property type="entry name" value="P-loop containing nucleoside triphosphate hydrolases"/>
    <property type="match status" value="1"/>
</dbReference>
<protein>
    <submittedName>
        <fullName evidence="6">ABC transporter ATP-binding protein</fullName>
    </submittedName>
</protein>
<dbReference type="Pfam" id="PF00005">
    <property type="entry name" value="ABC_tran"/>
    <property type="match status" value="1"/>
</dbReference>
<dbReference type="RefSeq" id="WP_345363098.1">
    <property type="nucleotide sequence ID" value="NZ_BAABII010000009.1"/>
</dbReference>
<dbReference type="InterPro" id="IPR003593">
    <property type="entry name" value="AAA+_ATPase"/>
</dbReference>
<name>A0ABV4CFS1_9PSEU</name>
<dbReference type="PROSITE" id="PS00211">
    <property type="entry name" value="ABC_TRANSPORTER_1"/>
    <property type="match status" value="1"/>
</dbReference>
<organism evidence="6 7">
    <name type="scientific">Saccharopolyspora cebuensis</name>
    <dbReference type="NCBI Taxonomy" id="418759"/>
    <lineage>
        <taxon>Bacteria</taxon>
        <taxon>Bacillati</taxon>
        <taxon>Actinomycetota</taxon>
        <taxon>Actinomycetes</taxon>
        <taxon>Pseudonocardiales</taxon>
        <taxon>Pseudonocardiaceae</taxon>
        <taxon>Saccharopolyspora</taxon>
    </lineage>
</organism>
<accession>A0ABV4CFS1</accession>
<dbReference type="SMART" id="SM00382">
    <property type="entry name" value="AAA"/>
    <property type="match status" value="1"/>
</dbReference>
<evidence type="ECO:0000313" key="7">
    <source>
        <dbReference type="Proteomes" id="UP001564626"/>
    </source>
</evidence>
<dbReference type="InterPro" id="IPR027417">
    <property type="entry name" value="P-loop_NTPase"/>
</dbReference>
<keyword evidence="3" id="KW-0547">Nucleotide-binding</keyword>
<keyword evidence="2" id="KW-0813">Transport</keyword>
<evidence type="ECO:0000313" key="6">
    <source>
        <dbReference type="EMBL" id="MEY8039940.1"/>
    </source>
</evidence>